<evidence type="ECO:0000256" key="2">
    <source>
        <dbReference type="SAM" id="Phobius"/>
    </source>
</evidence>
<evidence type="ECO:0000313" key="4">
    <source>
        <dbReference type="Proteomes" id="UP001556367"/>
    </source>
</evidence>
<evidence type="ECO:0000256" key="1">
    <source>
        <dbReference type="SAM" id="MobiDB-lite"/>
    </source>
</evidence>
<organism evidence="3 4">
    <name type="scientific">Hohenbuehelia grisea</name>
    <dbReference type="NCBI Taxonomy" id="104357"/>
    <lineage>
        <taxon>Eukaryota</taxon>
        <taxon>Fungi</taxon>
        <taxon>Dikarya</taxon>
        <taxon>Basidiomycota</taxon>
        <taxon>Agaricomycotina</taxon>
        <taxon>Agaricomycetes</taxon>
        <taxon>Agaricomycetidae</taxon>
        <taxon>Agaricales</taxon>
        <taxon>Pleurotineae</taxon>
        <taxon>Pleurotaceae</taxon>
        <taxon>Hohenbuehelia</taxon>
    </lineage>
</organism>
<keyword evidence="2" id="KW-0812">Transmembrane</keyword>
<feature type="transmembrane region" description="Helical" evidence="2">
    <location>
        <begin position="12"/>
        <end position="33"/>
    </location>
</feature>
<accession>A0ABR3IVU1</accession>
<protein>
    <submittedName>
        <fullName evidence="3">Uncharacterized protein</fullName>
    </submittedName>
</protein>
<proteinExistence type="predicted"/>
<feature type="compositionally biased region" description="Basic and acidic residues" evidence="1">
    <location>
        <begin position="312"/>
        <end position="336"/>
    </location>
</feature>
<dbReference type="Proteomes" id="UP001556367">
    <property type="component" value="Unassembled WGS sequence"/>
</dbReference>
<feature type="transmembrane region" description="Helical" evidence="2">
    <location>
        <begin position="120"/>
        <end position="146"/>
    </location>
</feature>
<feature type="transmembrane region" description="Helical" evidence="2">
    <location>
        <begin position="247"/>
        <end position="266"/>
    </location>
</feature>
<keyword evidence="2" id="KW-0472">Membrane</keyword>
<feature type="transmembrane region" description="Helical" evidence="2">
    <location>
        <begin position="84"/>
        <end position="108"/>
    </location>
</feature>
<feature type="transmembrane region" description="Helical" evidence="2">
    <location>
        <begin position="208"/>
        <end position="235"/>
    </location>
</feature>
<reference evidence="4" key="1">
    <citation type="submission" date="2024-06" db="EMBL/GenBank/DDBJ databases">
        <title>Multi-omics analyses provide insights into the biosynthesis of the anticancer antibiotic pleurotin in Hohenbuehelia grisea.</title>
        <authorList>
            <person name="Weaver J.A."/>
            <person name="Alberti F."/>
        </authorList>
    </citation>
    <scope>NUCLEOTIDE SEQUENCE [LARGE SCALE GENOMIC DNA]</scope>
    <source>
        <strain evidence="4">T-177</strain>
    </source>
</reference>
<feature type="region of interest" description="Disordered" evidence="1">
    <location>
        <begin position="311"/>
        <end position="343"/>
    </location>
</feature>
<keyword evidence="4" id="KW-1185">Reference proteome</keyword>
<gene>
    <name evidence="3" type="ORF">HGRIS_013484</name>
</gene>
<sequence>MISTRQAHFISYFAVSFLLGVFTLLFGILVCLFVSWPRTRGKRSYWGLGVATVLYLSCVAHFALAVRQDYPTFTGGDWTDIKKFALSGMTIISLDSVTCIIADILLVWRLWVVYNKDLRVAIVPALLVLGTAVTSIGYIGTGFRLIREIEVLTMQDVWRLAYTNPIRAWSVPRILLSTITNVVLTAVIANKFLRHHRAMRAVMGSTTLLFESIVIVESGAIYALAWIVRFVVYLFNDRSSIIVADTIGQLAGIVPTLIIVTIMAGFSPITRPDYSNHFPNNGRATTQCTSIVVDTRFSIATDSDVISVASIHDSKPADPNEGEIHESRADLQRHTESNLASRV</sequence>
<dbReference type="EMBL" id="JASNQZ010000015">
    <property type="protein sequence ID" value="KAL0947368.1"/>
    <property type="molecule type" value="Genomic_DNA"/>
</dbReference>
<comment type="caution">
    <text evidence="3">The sequence shown here is derived from an EMBL/GenBank/DDBJ whole genome shotgun (WGS) entry which is preliminary data.</text>
</comment>
<feature type="transmembrane region" description="Helical" evidence="2">
    <location>
        <begin position="45"/>
        <end position="64"/>
    </location>
</feature>
<evidence type="ECO:0000313" key="3">
    <source>
        <dbReference type="EMBL" id="KAL0947368.1"/>
    </source>
</evidence>
<name>A0ABR3IVU1_9AGAR</name>
<feature type="transmembrane region" description="Helical" evidence="2">
    <location>
        <begin position="166"/>
        <end position="188"/>
    </location>
</feature>
<keyword evidence="2" id="KW-1133">Transmembrane helix</keyword>